<gene>
    <name evidence="10" type="primary">topA</name>
    <name evidence="14" type="ORF">UNLARM2_0189</name>
</gene>
<feature type="region of interest" description="Interaction with DNA" evidence="10">
    <location>
        <begin position="199"/>
        <end position="204"/>
    </location>
</feature>
<dbReference type="InterPro" id="IPR013497">
    <property type="entry name" value="Topo_IA_cen"/>
</dbReference>
<dbReference type="Pfam" id="PF01131">
    <property type="entry name" value="Topoisom_bac"/>
    <property type="match status" value="1"/>
</dbReference>
<dbReference type="InterPro" id="IPR023406">
    <property type="entry name" value="Topo_IA_AS"/>
</dbReference>
<dbReference type="InterPro" id="IPR006171">
    <property type="entry name" value="TOPRIM_dom"/>
</dbReference>
<keyword evidence="5" id="KW-0862">Zinc</keyword>
<evidence type="ECO:0000256" key="4">
    <source>
        <dbReference type="ARBA" id="ARBA00022771"/>
    </source>
</evidence>
<evidence type="ECO:0000256" key="6">
    <source>
        <dbReference type="ARBA" id="ARBA00022842"/>
    </source>
</evidence>
<dbReference type="Gene3D" id="2.70.20.10">
    <property type="entry name" value="Topoisomerase I, domain 3"/>
    <property type="match status" value="1"/>
</dbReference>
<dbReference type="GO" id="GO:0003917">
    <property type="term" value="F:DNA topoisomerase type I (single strand cut, ATP-independent) activity"/>
    <property type="evidence" value="ECO:0007669"/>
    <property type="project" value="UniProtKB-UniRule"/>
</dbReference>
<accession>C7DGI7</accession>
<dbReference type="HAMAP" id="MF_00952">
    <property type="entry name" value="Topoisom_1_prok"/>
    <property type="match status" value="1"/>
</dbReference>
<dbReference type="GO" id="GO:0003677">
    <property type="term" value="F:DNA binding"/>
    <property type="evidence" value="ECO:0007669"/>
    <property type="project" value="UniProtKB-KW"/>
</dbReference>
<evidence type="ECO:0000256" key="11">
    <source>
        <dbReference type="SAM" id="MobiDB-lite"/>
    </source>
</evidence>
<dbReference type="InterPro" id="IPR013824">
    <property type="entry name" value="Topo_IA_cen_sub1"/>
</dbReference>
<evidence type="ECO:0000256" key="3">
    <source>
        <dbReference type="ARBA" id="ARBA00022723"/>
    </source>
</evidence>
<dbReference type="EC" id="5.6.2.1" evidence="10"/>
<feature type="site" description="Interaction with DNA" evidence="10">
    <location>
        <position position="505"/>
    </location>
</feature>
<sequence>MKTLIIAEKPSVALRIAIALGNGQHKSVRNGRITYYTMPHGDGEIYVAAAVGHLFTIRQKGKERAYPITEIEWAPSYLTNKRSEYTKEYLFTLKKLAQECSTFINACDYDIEGTVIGTNIIKELSGLQAEAIGSVSKRMKFSTTTPKDLLDSFGSLLPPDINNFYAGEARHMLDWLWGINFSRALTSALSSSGQYKQLSIGRVQGPALGLLAKREKEIASFKPEPYWNVLAYSGEFEFINSRGNIFAKQEAESAFSAANSGRDNAVVSEATSAEQLRRPYPPFDLTSLQLEASRVFGFDPSATLAMAQSLYERSFISYPRTSSQKLPRTLGLPRIIADLGKNPAYSTIAAEIASKGRFTPAEGPKEDEAHPAIFPTGVTPKGITGSEEKLYDLIARRFLSCFGEYAKVNNFSLEISIGGETFEGKGSKVTYPGWLDYYKYAKIKERDLPNLEKGQRVEITDIKMPELQTAPPKRFTKAGLISELEKHNLGTKATRAAIIDTLFKRNYIEGSSIRVTEFGMTVYDALEKNCSMIVDEDTTITLEKDMDLISKGKMPESEVLKKGKEVLLTAIETFNSNKEKISEEMKESFKSANVLGKCPKDGGDLVIKRSFRGKQFVACSNYPKCTNTYPLPQNAKIVPTGNACEFCHTPIVKIIRRGKPPFEIDLDPNCVTKDAFKKKLEAKAEKASEPQKPKPKPKPAAKKREKPKPKKAKKQKKRAEAQPKGEA</sequence>
<dbReference type="Pfam" id="PF01396">
    <property type="entry name" value="Zn_ribbon_Top1"/>
    <property type="match status" value="1"/>
</dbReference>
<evidence type="ECO:0000256" key="7">
    <source>
        <dbReference type="ARBA" id="ARBA00023029"/>
    </source>
</evidence>
<keyword evidence="6" id="KW-0460">Magnesium</keyword>
<protein>
    <recommendedName>
        <fullName evidence="10">DNA topoisomerase 1</fullName>
        <ecNumber evidence="10">5.6.2.1</ecNumber>
    </recommendedName>
    <alternativeName>
        <fullName evidence="10">DNA topoisomerase I</fullName>
    </alternativeName>
</protein>
<evidence type="ECO:0000256" key="10">
    <source>
        <dbReference type="HAMAP-Rule" id="MF_00952"/>
    </source>
</evidence>
<feature type="compositionally biased region" description="Basic and acidic residues" evidence="11">
    <location>
        <begin position="718"/>
        <end position="727"/>
    </location>
</feature>
<dbReference type="GO" id="GO:0006281">
    <property type="term" value="P:DNA repair"/>
    <property type="evidence" value="ECO:0007669"/>
    <property type="project" value="TreeGrafter"/>
</dbReference>
<dbReference type="EMBL" id="GG697238">
    <property type="protein sequence ID" value="EET90334.1"/>
    <property type="molecule type" value="Genomic_DNA"/>
</dbReference>
<reference evidence="14 15" key="2">
    <citation type="journal article" date="2010" name="Proc. Natl. Acad. Sci. U.S.A.">
        <title>Enigmatic, ultrasmall, uncultivated Archaea.</title>
        <authorList>
            <person name="Baker B.J."/>
            <person name="Comolli L.R."/>
            <person name="Dick G.J."/>
            <person name="Hauser L.J."/>
            <person name="Hyatt D."/>
            <person name="Dill B.D."/>
            <person name="Land M.L."/>
            <person name="Verberkmoes N.C."/>
            <person name="Hettich R.L."/>
            <person name="Banfield J.F."/>
        </authorList>
    </citation>
    <scope>NUCLEOTIDE SEQUENCE [LARGE SCALE GENOMIC DNA]</scope>
    <source>
        <strain evidence="14">ARMAN-2</strain>
    </source>
</reference>
<dbReference type="AlphaFoldDB" id="C7DGI7"/>
<keyword evidence="3" id="KW-0479">Metal-binding</keyword>
<dbReference type="PROSITE" id="PS50880">
    <property type="entry name" value="TOPRIM"/>
    <property type="match status" value="1"/>
</dbReference>
<dbReference type="PRINTS" id="PR00417">
    <property type="entry name" value="PRTPISMRASEI"/>
</dbReference>
<dbReference type="PROSITE" id="PS00396">
    <property type="entry name" value="TOPO_IA_1"/>
    <property type="match status" value="1"/>
</dbReference>
<dbReference type="PROSITE" id="PS52039">
    <property type="entry name" value="TOPO_IA_2"/>
    <property type="match status" value="1"/>
</dbReference>
<dbReference type="InterPro" id="IPR003602">
    <property type="entry name" value="Topo_IA_DNA-bd_dom"/>
</dbReference>
<feature type="site" description="Interaction with DNA" evidence="10">
    <location>
        <position position="174"/>
    </location>
</feature>
<feature type="domain" description="Topo IA-type catalytic" evidence="13">
    <location>
        <begin position="160"/>
        <end position="571"/>
    </location>
</feature>
<evidence type="ECO:0000256" key="9">
    <source>
        <dbReference type="ARBA" id="ARBA00023235"/>
    </source>
</evidence>
<organism evidence="14 15">
    <name type="scientific">Candidatus Micrarchaeum acidiphilum ARMAN-2</name>
    <dbReference type="NCBI Taxonomy" id="425595"/>
    <lineage>
        <taxon>Archaea</taxon>
        <taxon>Candidatus Micrarchaeota</taxon>
        <taxon>Candidatus Micrarchaeia</taxon>
        <taxon>Candidatus Micrarchaeales</taxon>
        <taxon>Candidatus Micrarchaeaceae</taxon>
        <taxon>Candidatus Micrarchaeum</taxon>
    </lineage>
</organism>
<evidence type="ECO:0000259" key="13">
    <source>
        <dbReference type="PROSITE" id="PS52039"/>
    </source>
</evidence>
<feature type="domain" description="Toprim" evidence="12">
    <location>
        <begin position="2"/>
        <end position="146"/>
    </location>
</feature>
<feature type="site" description="Interaction with DNA" evidence="10">
    <location>
        <position position="320"/>
    </location>
</feature>
<proteinExistence type="inferred from homology"/>
<dbReference type="InterPro" id="IPR000380">
    <property type="entry name" value="Topo_IA"/>
</dbReference>
<dbReference type="Pfam" id="PF01751">
    <property type="entry name" value="Toprim"/>
    <property type="match status" value="1"/>
</dbReference>
<dbReference type="InterPro" id="IPR013825">
    <property type="entry name" value="Topo_IA_cen_sub2"/>
</dbReference>
<keyword evidence="7 10" id="KW-0799">Topoisomerase</keyword>
<dbReference type="PANTHER" id="PTHR11390:SF26">
    <property type="entry name" value="DNA TOPOISOMERASE 1"/>
    <property type="match status" value="1"/>
</dbReference>
<dbReference type="InterPro" id="IPR013498">
    <property type="entry name" value="Topo_IA_Znf"/>
</dbReference>
<evidence type="ECO:0000256" key="2">
    <source>
        <dbReference type="ARBA" id="ARBA00009446"/>
    </source>
</evidence>
<comment type="catalytic activity">
    <reaction evidence="1 10">
        <text>ATP-independent breakage of single-stranded DNA, followed by passage and rejoining.</text>
        <dbReference type="EC" id="5.6.2.1"/>
    </reaction>
</comment>
<evidence type="ECO:0000259" key="12">
    <source>
        <dbReference type="PROSITE" id="PS50880"/>
    </source>
</evidence>
<keyword evidence="15" id="KW-1185">Reference proteome</keyword>
<comment type="similarity">
    <text evidence="2 10">Belongs to the type IA topoisomerase family.</text>
</comment>
<dbReference type="SMART" id="SM00437">
    <property type="entry name" value="TOP1Ac"/>
    <property type="match status" value="1"/>
</dbReference>
<dbReference type="SMART" id="SM00436">
    <property type="entry name" value="TOP1Bc"/>
    <property type="match status" value="1"/>
</dbReference>
<feature type="region of interest" description="Disordered" evidence="11">
    <location>
        <begin position="681"/>
        <end position="727"/>
    </location>
</feature>
<evidence type="ECO:0000256" key="1">
    <source>
        <dbReference type="ARBA" id="ARBA00000213"/>
    </source>
</evidence>
<dbReference type="Gene3D" id="1.10.290.10">
    <property type="entry name" value="Topoisomerase I, domain 4"/>
    <property type="match status" value="1"/>
</dbReference>
<feature type="active site" description="O-(5'-phospho-DNA)-tyrosine intermediate" evidence="10">
    <location>
        <position position="318"/>
    </location>
</feature>
<dbReference type="Gene3D" id="3.30.65.10">
    <property type="entry name" value="Bacterial Topoisomerase I, domain 1"/>
    <property type="match status" value="1"/>
</dbReference>
<dbReference type="Proteomes" id="UP000332487">
    <property type="component" value="Unassembled WGS sequence"/>
</dbReference>
<dbReference type="SUPFAM" id="SSF57783">
    <property type="entry name" value="Zinc beta-ribbon"/>
    <property type="match status" value="1"/>
</dbReference>
<dbReference type="InterPro" id="IPR013826">
    <property type="entry name" value="Topo_IA_cen_sub3"/>
</dbReference>
<dbReference type="GO" id="GO:0006310">
    <property type="term" value="P:DNA recombination"/>
    <property type="evidence" value="ECO:0007669"/>
    <property type="project" value="TreeGrafter"/>
</dbReference>
<reference evidence="14 15" key="1">
    <citation type="journal article" date="2009" name="Genome Biol.">
        <title>Community-wide analysis of microbial genome sequence signatures.</title>
        <authorList>
            <person name="Dick G.J."/>
            <person name="Andersson A.F."/>
            <person name="Baker B.J."/>
            <person name="Simmons S.L."/>
            <person name="Thomas B.C."/>
            <person name="Yelton A.P."/>
            <person name="Banfield J.F."/>
        </authorList>
    </citation>
    <scope>NUCLEOTIDE SEQUENCE [LARGE SCALE GENOMIC DNA]</scope>
    <source>
        <strain evidence="14">ARMAN-2</strain>
    </source>
</reference>
<dbReference type="InterPro" id="IPR003601">
    <property type="entry name" value="Topo_IA_2"/>
</dbReference>
<dbReference type="GO" id="GO:0005694">
    <property type="term" value="C:chromosome"/>
    <property type="evidence" value="ECO:0007669"/>
    <property type="project" value="InterPro"/>
</dbReference>
<comment type="subunit">
    <text evidence="10">Monomer.</text>
</comment>
<evidence type="ECO:0000313" key="14">
    <source>
        <dbReference type="EMBL" id="EET90334.1"/>
    </source>
</evidence>
<dbReference type="InterPro" id="IPR023405">
    <property type="entry name" value="Topo_IA_core_domain"/>
</dbReference>
<dbReference type="Gene3D" id="3.40.50.140">
    <property type="match status" value="1"/>
</dbReference>
<dbReference type="PANTHER" id="PTHR11390">
    <property type="entry name" value="PROKARYOTIC DNA TOPOISOMERASE"/>
    <property type="match status" value="1"/>
</dbReference>
<dbReference type="CDD" id="cd00186">
    <property type="entry name" value="TOP1Ac"/>
    <property type="match status" value="1"/>
</dbReference>
<feature type="site" description="Interaction with DNA" evidence="10">
    <location>
        <position position="53"/>
    </location>
</feature>
<dbReference type="GO" id="GO:0006265">
    <property type="term" value="P:DNA topological change"/>
    <property type="evidence" value="ECO:0007669"/>
    <property type="project" value="UniProtKB-UniRule"/>
</dbReference>
<comment type="function">
    <text evidence="10">Releases the supercoiling and torsional tension of DNA, which is introduced during the DNA replication and transcription, by transiently cleaving and rejoining one strand of the DNA duplex. Introduces a single-strand break via transesterification at a target site in duplex DNA. The scissile phosphodiester is attacked by the catalytic tyrosine of the enzyme, resulting in the formation of a DNA-(5'-phosphotyrosyl)-enzyme intermediate and the expulsion of a 3'-OH DNA strand. The free DNA strand then undergoes passage around the unbroken strand, thus removing DNA supercoils. Finally, in the religation step, the DNA 3'-OH attacks the covalent intermediate to expel the active-site tyrosine and restore the DNA phosphodiester backbone.</text>
</comment>
<dbReference type="GO" id="GO:0008270">
    <property type="term" value="F:zinc ion binding"/>
    <property type="evidence" value="ECO:0007669"/>
    <property type="project" value="UniProtKB-KW"/>
</dbReference>
<name>C7DGI7_MICA2</name>
<comment type="caution">
    <text evidence="10">Lacks conserved residue(s) required for the propagation of feature annotation.</text>
</comment>
<dbReference type="InterPro" id="IPR005739">
    <property type="entry name" value="TopoI_arch"/>
</dbReference>
<keyword evidence="9 10" id="KW-0413">Isomerase</keyword>
<dbReference type="SMART" id="SM00493">
    <property type="entry name" value="TOPRIM"/>
    <property type="match status" value="1"/>
</dbReference>
<dbReference type="SUPFAM" id="SSF56712">
    <property type="entry name" value="Prokaryotic type I DNA topoisomerase"/>
    <property type="match status" value="1"/>
</dbReference>
<feature type="compositionally biased region" description="Basic residues" evidence="11">
    <location>
        <begin position="693"/>
        <end position="717"/>
    </location>
</feature>
<dbReference type="Gene3D" id="1.10.460.10">
    <property type="entry name" value="Topoisomerase I, domain 2"/>
    <property type="match status" value="1"/>
</dbReference>
<dbReference type="NCBIfam" id="TIGR01057">
    <property type="entry name" value="topA_arch"/>
    <property type="match status" value="1"/>
</dbReference>
<feature type="compositionally biased region" description="Basic and acidic residues" evidence="11">
    <location>
        <begin position="681"/>
        <end position="692"/>
    </location>
</feature>
<feature type="region of interest" description="Disordered" evidence="11">
    <location>
        <begin position="359"/>
        <end position="378"/>
    </location>
</feature>
<dbReference type="InterPro" id="IPR028612">
    <property type="entry name" value="Topoisom_1_IA"/>
</dbReference>
<keyword evidence="4" id="KW-0863">Zinc-finger</keyword>
<evidence type="ECO:0000256" key="8">
    <source>
        <dbReference type="ARBA" id="ARBA00023125"/>
    </source>
</evidence>
<feature type="site" description="Interaction with DNA" evidence="10">
    <location>
        <position position="170"/>
    </location>
</feature>
<keyword evidence="8 10" id="KW-0238">DNA-binding</keyword>
<evidence type="ECO:0000256" key="5">
    <source>
        <dbReference type="ARBA" id="ARBA00022833"/>
    </source>
</evidence>
<evidence type="ECO:0000313" key="15">
    <source>
        <dbReference type="Proteomes" id="UP000332487"/>
    </source>
</evidence>